<dbReference type="Proteomes" id="UP000237423">
    <property type="component" value="Unassembled WGS sequence"/>
</dbReference>
<evidence type="ECO:0000313" key="7">
    <source>
        <dbReference type="EMBL" id="POZ50641.1"/>
    </source>
</evidence>
<dbReference type="SUPFAM" id="SSF51120">
    <property type="entry name" value="beta-Roll"/>
    <property type="match status" value="7"/>
</dbReference>
<name>A0A2S5CIK8_9GAMM</name>
<keyword evidence="3" id="KW-0964">Secreted</keyword>
<reference evidence="7 8" key="1">
    <citation type="submission" date="2017-11" db="EMBL/GenBank/DDBJ databases">
        <title>Draft Genome Sequence of Methylobacter psychrotolerans Sph1T, an Obligate Methanotroph from Low-Temperature Environments.</title>
        <authorList>
            <person name="Oshkin I.Y."/>
            <person name="Miroshnikov K."/>
            <person name="Belova S.E."/>
            <person name="Korzhenkov A."/>
            <person name="Toshchakov S.V."/>
            <person name="Dedysh S.N."/>
        </authorList>
    </citation>
    <scope>NUCLEOTIDE SEQUENCE [LARGE SCALE GENOMIC DNA]</scope>
    <source>
        <strain evidence="7 8">Sph1</strain>
    </source>
</reference>
<keyword evidence="4" id="KW-0677">Repeat</keyword>
<evidence type="ECO:0000256" key="4">
    <source>
        <dbReference type="ARBA" id="ARBA00022737"/>
    </source>
</evidence>
<protein>
    <submittedName>
        <fullName evidence="7">Calcium-binding protein</fullName>
    </submittedName>
</protein>
<dbReference type="InterPro" id="IPR018511">
    <property type="entry name" value="Hemolysin-typ_Ca-bd_CS"/>
</dbReference>
<dbReference type="InterPro" id="IPR050557">
    <property type="entry name" value="RTX_toxin/Mannuronan_C5-epim"/>
</dbReference>
<evidence type="ECO:0000256" key="2">
    <source>
        <dbReference type="ARBA" id="ARBA00004613"/>
    </source>
</evidence>
<dbReference type="Pfam" id="PF08548">
    <property type="entry name" value="Peptidase_M10_C"/>
    <property type="match status" value="1"/>
</dbReference>
<dbReference type="Gene3D" id="2.150.10.10">
    <property type="entry name" value="Serralysin-like metalloprotease, C-terminal"/>
    <property type="match status" value="5"/>
</dbReference>
<proteinExistence type="predicted"/>
<dbReference type="RefSeq" id="WP_146054645.1">
    <property type="nucleotide sequence ID" value="NZ_PGFZ01000009.1"/>
</dbReference>
<dbReference type="AlphaFoldDB" id="A0A2S5CIK8"/>
<dbReference type="PANTHER" id="PTHR38340">
    <property type="entry name" value="S-LAYER PROTEIN"/>
    <property type="match status" value="1"/>
</dbReference>
<evidence type="ECO:0000259" key="6">
    <source>
        <dbReference type="Pfam" id="PF08548"/>
    </source>
</evidence>
<dbReference type="EMBL" id="PGFZ01000009">
    <property type="protein sequence ID" value="POZ50641.1"/>
    <property type="molecule type" value="Genomic_DNA"/>
</dbReference>
<keyword evidence="5" id="KW-0106">Calcium</keyword>
<dbReference type="Pfam" id="PF00353">
    <property type="entry name" value="HemolysinCabind"/>
    <property type="match status" value="9"/>
</dbReference>
<sequence>MATTYNFSTFTGATKTFSAFLPTDIIYFNSDNINAGQAVFTVNATGDAVMTIAGKALTFTGLTIDNLTTANFTFSNGGQVLIGDIKDNSINNSVLSDYIDGRAGNDTVSYDSAIAAVTVNLATATAQNTLGSGIDTLANIENLRGSQFNDTLIGNALANTLDGGLGIDVLIGGDGNDNYLVDNPLDQVLEAAAGGTDTVSSTVDYILAGNVENLILLNNATNAIGNASNNIITGNTRNNILNGGTGQDTMIGLGGDDIYIVDNANDKADETSVGSSGIDTVLTLVNYTLGNNVENLKLIGVTNLNGTGNVADNVIFVNYGNNIIDGVSGNDTVSYQFGSTRGVTVNLSLATPQNTLGSGTDTFINIDNLVGSTFNDTLTGDVNANKIEGGLGNDLLNGGGGNDTLSGGFGDDTYIVTSTTGYTIVETGGQGTDTINTDISYNLSAYSSLANIENLTLTGTNAVNGTGNAANNTLIGNSASNILTGQNGNDILDGGAGSDILLGGAGNDTYTIDDLADSIIENASEGSDTINASITYTVSANVENLTLTGAAAINGTGNADANTITGNAANNVLSGGDGADKLFGGLGNDTLDGGAGVDTLTGGDGNDSYYIDTPSDSVVENTKIVAGATVQEGTDTIFSAVTYKIASANVENLTLTGTTNINATGTDLNNVVIGNAGNNILSGAGGNDTINAGDGKDTLDGGKGVDTMRGNLGDDLYIIDDVGDRAIEAASEGFDTVQSSVSFTLGVNVEVLTLTATSVINGIGNAGNNMLTGNSANNILSGLDGDDILDGGAGTDKLTGGNGNDIFKFTAVGDTKVAAPDIITDFTAGSDKMNFANLHTAAVPLILLTDKGADFTHTPGEIKFAASGSISADTTVSVDLNGDATADFSVLLTGYSTNLTITDFIV</sequence>
<dbReference type="InterPro" id="IPR001343">
    <property type="entry name" value="Hemolysn_Ca-bd"/>
</dbReference>
<dbReference type="GO" id="GO:0005615">
    <property type="term" value="C:extracellular space"/>
    <property type="evidence" value="ECO:0007669"/>
    <property type="project" value="InterPro"/>
</dbReference>
<evidence type="ECO:0000256" key="5">
    <source>
        <dbReference type="ARBA" id="ARBA00022837"/>
    </source>
</evidence>
<dbReference type="InterPro" id="IPR013858">
    <property type="entry name" value="Peptidase_M10B_C"/>
</dbReference>
<gene>
    <name evidence="7" type="ORF">AADEFJLK_03536</name>
</gene>
<organism evidence="7 8">
    <name type="scientific">Methylovulum psychrotolerans</name>
    <dbReference type="NCBI Taxonomy" id="1704499"/>
    <lineage>
        <taxon>Bacteria</taxon>
        <taxon>Pseudomonadati</taxon>
        <taxon>Pseudomonadota</taxon>
        <taxon>Gammaproteobacteria</taxon>
        <taxon>Methylococcales</taxon>
        <taxon>Methylococcaceae</taxon>
        <taxon>Methylovulum</taxon>
    </lineage>
</organism>
<comment type="cofactor">
    <cofactor evidence="1">
        <name>Ca(2+)</name>
        <dbReference type="ChEBI" id="CHEBI:29108"/>
    </cofactor>
</comment>
<evidence type="ECO:0000313" key="8">
    <source>
        <dbReference type="Proteomes" id="UP000237423"/>
    </source>
</evidence>
<evidence type="ECO:0000256" key="1">
    <source>
        <dbReference type="ARBA" id="ARBA00001913"/>
    </source>
</evidence>
<comment type="subcellular location">
    <subcellularLocation>
        <location evidence="2">Secreted</location>
    </subcellularLocation>
</comment>
<dbReference type="GO" id="GO:0005509">
    <property type="term" value="F:calcium ion binding"/>
    <property type="evidence" value="ECO:0007669"/>
    <property type="project" value="InterPro"/>
</dbReference>
<comment type="caution">
    <text evidence="7">The sequence shown here is derived from an EMBL/GenBank/DDBJ whole genome shotgun (WGS) entry which is preliminary data.</text>
</comment>
<dbReference type="PROSITE" id="PS00330">
    <property type="entry name" value="HEMOLYSIN_CALCIUM"/>
    <property type="match status" value="4"/>
</dbReference>
<evidence type="ECO:0000256" key="3">
    <source>
        <dbReference type="ARBA" id="ARBA00022525"/>
    </source>
</evidence>
<dbReference type="PANTHER" id="PTHR38340:SF1">
    <property type="entry name" value="S-LAYER PROTEIN"/>
    <property type="match status" value="1"/>
</dbReference>
<feature type="domain" description="Peptidase M10 serralysin C-terminal" evidence="6">
    <location>
        <begin position="757"/>
        <end position="906"/>
    </location>
</feature>
<dbReference type="PRINTS" id="PR00313">
    <property type="entry name" value="CABNDNGRPT"/>
</dbReference>
<dbReference type="InterPro" id="IPR011049">
    <property type="entry name" value="Serralysin-like_metalloprot_C"/>
</dbReference>
<accession>A0A2S5CIK8</accession>